<evidence type="ECO:0000313" key="3">
    <source>
        <dbReference type="EMBL" id="TFK32840.1"/>
    </source>
</evidence>
<accession>A0A5C3LJ48</accession>
<reference evidence="3 4" key="1">
    <citation type="journal article" date="2019" name="Nat. Ecol. Evol.">
        <title>Megaphylogeny resolves global patterns of mushroom evolution.</title>
        <authorList>
            <person name="Varga T."/>
            <person name="Krizsan K."/>
            <person name="Foldi C."/>
            <person name="Dima B."/>
            <person name="Sanchez-Garcia M."/>
            <person name="Sanchez-Ramirez S."/>
            <person name="Szollosi G.J."/>
            <person name="Szarkandi J.G."/>
            <person name="Papp V."/>
            <person name="Albert L."/>
            <person name="Andreopoulos W."/>
            <person name="Angelini C."/>
            <person name="Antonin V."/>
            <person name="Barry K.W."/>
            <person name="Bougher N.L."/>
            <person name="Buchanan P."/>
            <person name="Buyck B."/>
            <person name="Bense V."/>
            <person name="Catcheside P."/>
            <person name="Chovatia M."/>
            <person name="Cooper J."/>
            <person name="Damon W."/>
            <person name="Desjardin D."/>
            <person name="Finy P."/>
            <person name="Geml J."/>
            <person name="Haridas S."/>
            <person name="Hughes K."/>
            <person name="Justo A."/>
            <person name="Karasinski D."/>
            <person name="Kautmanova I."/>
            <person name="Kiss B."/>
            <person name="Kocsube S."/>
            <person name="Kotiranta H."/>
            <person name="LaButti K.M."/>
            <person name="Lechner B.E."/>
            <person name="Liimatainen K."/>
            <person name="Lipzen A."/>
            <person name="Lukacs Z."/>
            <person name="Mihaltcheva S."/>
            <person name="Morgado L.N."/>
            <person name="Niskanen T."/>
            <person name="Noordeloos M.E."/>
            <person name="Ohm R.A."/>
            <person name="Ortiz-Santana B."/>
            <person name="Ovrebo C."/>
            <person name="Racz N."/>
            <person name="Riley R."/>
            <person name="Savchenko A."/>
            <person name="Shiryaev A."/>
            <person name="Soop K."/>
            <person name="Spirin V."/>
            <person name="Szebenyi C."/>
            <person name="Tomsovsky M."/>
            <person name="Tulloss R.E."/>
            <person name="Uehling J."/>
            <person name="Grigoriev I.V."/>
            <person name="Vagvolgyi C."/>
            <person name="Papp T."/>
            <person name="Martin F.M."/>
            <person name="Miettinen O."/>
            <person name="Hibbett D.S."/>
            <person name="Nagy L.G."/>
        </authorList>
    </citation>
    <scope>NUCLEOTIDE SEQUENCE [LARGE SCALE GENOMIC DNA]</scope>
    <source>
        <strain evidence="3 4">CBS 166.37</strain>
    </source>
</reference>
<name>A0A5C3LJ48_9AGAR</name>
<organism evidence="3 4">
    <name type="scientific">Crucibulum laeve</name>
    <dbReference type="NCBI Taxonomy" id="68775"/>
    <lineage>
        <taxon>Eukaryota</taxon>
        <taxon>Fungi</taxon>
        <taxon>Dikarya</taxon>
        <taxon>Basidiomycota</taxon>
        <taxon>Agaricomycotina</taxon>
        <taxon>Agaricomycetes</taxon>
        <taxon>Agaricomycetidae</taxon>
        <taxon>Agaricales</taxon>
        <taxon>Agaricineae</taxon>
        <taxon>Nidulariaceae</taxon>
        <taxon>Crucibulum</taxon>
    </lineage>
</organism>
<feature type="domain" description="CxC6 like cysteine cluster associated with KDZ" evidence="2">
    <location>
        <begin position="570"/>
        <end position="605"/>
    </location>
</feature>
<evidence type="ECO:0008006" key="5">
    <source>
        <dbReference type="Google" id="ProtNLM"/>
    </source>
</evidence>
<dbReference type="AlphaFoldDB" id="A0A5C3LJ48"/>
<dbReference type="STRING" id="68775.A0A5C3LJ48"/>
<gene>
    <name evidence="3" type="ORF">BDQ12DRAFT_701022</name>
</gene>
<evidence type="ECO:0000313" key="4">
    <source>
        <dbReference type="Proteomes" id="UP000308652"/>
    </source>
</evidence>
<dbReference type="InterPro" id="IPR041539">
    <property type="entry name" value="CxC5"/>
</dbReference>
<dbReference type="Pfam" id="PF18721">
    <property type="entry name" value="CxC6"/>
    <property type="match status" value="1"/>
</dbReference>
<evidence type="ECO:0000259" key="2">
    <source>
        <dbReference type="Pfam" id="PF18721"/>
    </source>
</evidence>
<proteinExistence type="predicted"/>
<dbReference type="InterPro" id="IPR040898">
    <property type="entry name" value="CxC6"/>
</dbReference>
<protein>
    <recommendedName>
        <fullName evidence="5">CxC6 like cysteine cluster associated with KDZ domain-containing protein</fullName>
    </recommendedName>
</protein>
<dbReference type="Proteomes" id="UP000308652">
    <property type="component" value="Unassembled WGS sequence"/>
</dbReference>
<sequence length="886" mass="100372">MGNVANMADFADTQDIKDVDQILASEFGKIKLYISAQDPQTLDISGMKPIAAEVPLSATIKPVLELLGIRYQPIKGSSSLAPNNPPLKNKDRPKISNEHFLELLDLNIDPALVNRKPSDRERNVHIAYQKYKAIIIAIKGYVNAKVKPGGWPSQFQNLTETEIIHMFVSKTSWHNSYKFYHKATGFAVMYDWLQDNDSALGDIAVWGYEKAVYMFQDYELWIAGAEGDKEKEDAIVAAKKKEEIAASSGTTSAAVAKSHKKRKQTNNFVLDNFNSDISLSTVLLVLFTMTNNTALLNLSARAQHPVLKTLAYALNKHLKDNTNSLLTAEDISIKIKLNKLSQKQFLGHLKSISHAEIKPVLVLVPESTECEDDVHLRDMPQIYHDVYIAKGKCNGYRERILNNPNLAENTSEDWQNVYLNSAKYLKVGQNTWVDRIFSNAVVNGIYSFHGSAAAYTEYWNNSFGGKYDSIKNFRITQHQIWQAFITKGAFLALGEEGMIQAGNLHSCNEYFATGNDPASLVGMDDNIAVPPAQDQDEDPELNTLGHNIAINPNLIQLQNENDYVDVKMVVMDGIVMGPQHCSYNNCTSDLMNTHGSVFCAVHDQEYACRQHIPQWNHYKSSHSRDNLNGVRRMLCHPGEGTAWESNEERPHQPHDMLTQEPIESKNYFKAEQFYCVETLCAPCGVVIAWTKFDKSESPTKILSWLEEIYPTPESRPAYICIDKACLVLRSAVVNGDWECLWKKTTCFIVDAYHYKNHRVSDLLCRWWCNPAPANGSAPNLVIGERDRNNNIVAKRAFNTQACEQLNSWLGGFESILKRMTQGNFNWFIHTMLFYHTQYVIQKQEEAQIRVISHEIYEESTRNPPGIWNPGGILVEWWGVVKYCHLL</sequence>
<feature type="domain" description="CxC5 like cysteine cluster associated with KDZ" evidence="1">
    <location>
        <begin position="382"/>
        <end position="463"/>
    </location>
</feature>
<keyword evidence="4" id="KW-1185">Reference proteome</keyword>
<dbReference type="Pfam" id="PF18718">
    <property type="entry name" value="CxC5"/>
    <property type="match status" value="1"/>
</dbReference>
<dbReference type="EMBL" id="ML213662">
    <property type="protein sequence ID" value="TFK32840.1"/>
    <property type="molecule type" value="Genomic_DNA"/>
</dbReference>
<evidence type="ECO:0000259" key="1">
    <source>
        <dbReference type="Pfam" id="PF18718"/>
    </source>
</evidence>
<dbReference type="OrthoDB" id="3070904at2759"/>